<evidence type="ECO:0000256" key="2">
    <source>
        <dbReference type="SAM" id="Phobius"/>
    </source>
</evidence>
<evidence type="ECO:0000313" key="3">
    <source>
        <dbReference type="EMBL" id="AAC37436.1"/>
    </source>
</evidence>
<organism evidence="3">
    <name type="scientific">Solanum tuberosum</name>
    <name type="common">Potato</name>
    <dbReference type="NCBI Taxonomy" id="4113"/>
    <lineage>
        <taxon>Eukaryota</taxon>
        <taxon>Viridiplantae</taxon>
        <taxon>Streptophyta</taxon>
        <taxon>Embryophyta</taxon>
        <taxon>Tracheophyta</taxon>
        <taxon>Spermatophyta</taxon>
        <taxon>Magnoliopsida</taxon>
        <taxon>eudicotyledons</taxon>
        <taxon>Gunneridae</taxon>
        <taxon>Pentapetalae</taxon>
        <taxon>asterids</taxon>
        <taxon>lamiids</taxon>
        <taxon>Solanales</taxon>
        <taxon>Solanaceae</taxon>
        <taxon>Solanoideae</taxon>
        <taxon>Solaneae</taxon>
        <taxon>Solanum</taxon>
    </lineage>
</organism>
<keyword evidence="2" id="KW-1133">Transmembrane helix</keyword>
<accession>Q41457</accession>
<dbReference type="AlphaFoldDB" id="Q41457"/>
<feature type="region of interest" description="Disordered" evidence="1">
    <location>
        <begin position="1"/>
        <end position="24"/>
    </location>
</feature>
<keyword evidence="2" id="KW-0812">Transmembrane</keyword>
<keyword evidence="2" id="KW-0472">Membrane</keyword>
<dbReference type="EMBL" id="L34829">
    <property type="protein sequence ID" value="AAC37436.1"/>
    <property type="molecule type" value="Genomic_DNA"/>
</dbReference>
<feature type="transmembrane region" description="Helical" evidence="2">
    <location>
        <begin position="38"/>
        <end position="58"/>
    </location>
</feature>
<reference evidence="3" key="1">
    <citation type="journal article" date="1995" name="Plant Mol. Biol.">
        <title>Features of the hmg 1 subfamily of genes encoding HMG-CoA reductase in potato.</title>
        <authorList>
            <person name="Bhattacharyya M.K."/>
            <person name="Paiva N.L."/>
            <person name="Dixon R.A."/>
            <person name="Korth K.L."/>
            <person name="Stermer B.A."/>
        </authorList>
    </citation>
    <scope>NUCLEOTIDE SEQUENCE</scope>
    <source>
        <strain evidence="3">Lemhi</strain>
    </source>
</reference>
<protein>
    <submittedName>
        <fullName evidence="3">HMG-CoA reductase</fullName>
    </submittedName>
</protein>
<name>Q41457_SOLTU</name>
<evidence type="ECO:0000256" key="1">
    <source>
        <dbReference type="SAM" id="MobiDB-lite"/>
    </source>
</evidence>
<proteinExistence type="predicted"/>
<dbReference type="PIR" id="T07378">
    <property type="entry name" value="T07378"/>
</dbReference>
<sequence length="59" mass="6631">MDVRRRPVKPLYTSKDASAGEPLKQEVSSPKASYALPLPLYLTTGLFFTMFSLLCIFFS</sequence>